<dbReference type="PROSITE" id="PS50011">
    <property type="entry name" value="PROTEIN_KINASE_DOM"/>
    <property type="match status" value="1"/>
</dbReference>
<dbReference type="GO" id="GO:0005737">
    <property type="term" value="C:cytoplasm"/>
    <property type="evidence" value="ECO:0007669"/>
    <property type="project" value="TreeGrafter"/>
</dbReference>
<dbReference type="PANTHER" id="PTHR24346">
    <property type="entry name" value="MAP/MICROTUBULE AFFINITY-REGULATING KINASE"/>
    <property type="match status" value="1"/>
</dbReference>
<organism evidence="4 5">
    <name type="scientific">Caenorhabditis japonica</name>
    <dbReference type="NCBI Taxonomy" id="281687"/>
    <lineage>
        <taxon>Eukaryota</taxon>
        <taxon>Metazoa</taxon>
        <taxon>Ecdysozoa</taxon>
        <taxon>Nematoda</taxon>
        <taxon>Chromadorea</taxon>
        <taxon>Rhabditida</taxon>
        <taxon>Rhabditina</taxon>
        <taxon>Rhabditomorpha</taxon>
        <taxon>Rhabditoidea</taxon>
        <taxon>Rhabditidae</taxon>
        <taxon>Peloderinae</taxon>
        <taxon>Caenorhabditis</taxon>
    </lineage>
</organism>
<dbReference type="EnsemblMetazoa" id="CJA13970a.1">
    <property type="protein sequence ID" value="CJA13970a.1"/>
    <property type="gene ID" value="WBGene00133174"/>
</dbReference>
<accession>A0A8R1HXS6</accession>
<keyword evidence="2" id="KW-0067">ATP-binding</keyword>
<proteinExistence type="predicted"/>
<dbReference type="InterPro" id="IPR008271">
    <property type="entry name" value="Ser/Thr_kinase_AS"/>
</dbReference>
<dbReference type="GO" id="GO:0005524">
    <property type="term" value="F:ATP binding"/>
    <property type="evidence" value="ECO:0007669"/>
    <property type="project" value="UniProtKB-KW"/>
</dbReference>
<evidence type="ECO:0000259" key="3">
    <source>
        <dbReference type="PROSITE" id="PS50011"/>
    </source>
</evidence>
<evidence type="ECO:0000256" key="1">
    <source>
        <dbReference type="ARBA" id="ARBA00022741"/>
    </source>
</evidence>
<reference evidence="4" key="2">
    <citation type="submission" date="2022-06" db="UniProtKB">
        <authorList>
            <consortium name="EnsemblMetazoa"/>
        </authorList>
    </citation>
    <scope>IDENTIFICATION</scope>
    <source>
        <strain evidence="4">DF5081</strain>
    </source>
</reference>
<name>A0A8R1HXS6_CAEJA</name>
<feature type="domain" description="Protein kinase" evidence="3">
    <location>
        <begin position="35"/>
        <end position="289"/>
    </location>
</feature>
<keyword evidence="1" id="KW-0547">Nucleotide-binding</keyword>
<evidence type="ECO:0000313" key="5">
    <source>
        <dbReference type="Proteomes" id="UP000005237"/>
    </source>
</evidence>
<dbReference type="Proteomes" id="UP000005237">
    <property type="component" value="Unassembled WGS sequence"/>
</dbReference>
<keyword evidence="5" id="KW-1185">Reference proteome</keyword>
<dbReference type="SMART" id="SM00220">
    <property type="entry name" value="S_TKc"/>
    <property type="match status" value="1"/>
</dbReference>
<dbReference type="AlphaFoldDB" id="A0A8R1HXS6"/>
<dbReference type="Gene3D" id="1.10.510.10">
    <property type="entry name" value="Transferase(Phosphotransferase) domain 1"/>
    <property type="match status" value="1"/>
</dbReference>
<evidence type="ECO:0000313" key="4">
    <source>
        <dbReference type="EnsemblMetazoa" id="CJA13970a.1"/>
    </source>
</evidence>
<dbReference type="GO" id="GO:0035556">
    <property type="term" value="P:intracellular signal transduction"/>
    <property type="evidence" value="ECO:0007669"/>
    <property type="project" value="TreeGrafter"/>
</dbReference>
<dbReference type="InterPro" id="IPR011009">
    <property type="entry name" value="Kinase-like_dom_sf"/>
</dbReference>
<reference evidence="5" key="1">
    <citation type="submission" date="2010-08" db="EMBL/GenBank/DDBJ databases">
        <authorList>
            <consortium name="Caenorhabditis japonica Sequencing Consortium"/>
            <person name="Wilson R.K."/>
        </authorList>
    </citation>
    <scope>NUCLEOTIDE SEQUENCE [LARGE SCALE GENOMIC DNA]</scope>
    <source>
        <strain evidence="5">DF5081</strain>
    </source>
</reference>
<protein>
    <submittedName>
        <fullName evidence="4">Protein kinase domain-containing protein</fullName>
    </submittedName>
</protein>
<dbReference type="PANTHER" id="PTHR24346:SF42">
    <property type="entry name" value="SERINE_THREONINE-PROTEIN KINASE SIK3"/>
    <property type="match status" value="1"/>
</dbReference>
<dbReference type="PROSITE" id="PS00108">
    <property type="entry name" value="PROTEIN_KINASE_ST"/>
    <property type="match status" value="1"/>
</dbReference>
<dbReference type="SUPFAM" id="SSF56112">
    <property type="entry name" value="Protein kinase-like (PK-like)"/>
    <property type="match status" value="1"/>
</dbReference>
<dbReference type="GO" id="GO:0000226">
    <property type="term" value="P:microtubule cytoskeleton organization"/>
    <property type="evidence" value="ECO:0007669"/>
    <property type="project" value="TreeGrafter"/>
</dbReference>
<evidence type="ECO:0000256" key="2">
    <source>
        <dbReference type="ARBA" id="ARBA00022840"/>
    </source>
</evidence>
<dbReference type="InterPro" id="IPR000719">
    <property type="entry name" value="Prot_kinase_dom"/>
</dbReference>
<dbReference type="Pfam" id="PF00069">
    <property type="entry name" value="Pkinase"/>
    <property type="match status" value="1"/>
</dbReference>
<sequence length="324" mass="37115">MNSLILSKQQKKCHFTVICYDMSQPTLSPSTENLLPIVGLSISGTFSKVPFATTAHSNVFKMQSKLYGRFVAVKIVHRSKIPPNIAEKFLPRELEITMKVRHPHIARCLAITRPIASKIVIISDFYERGTLLDLVLREERIKEHPLAATLFRQIIEAVDYLHKRGIAHRDVKLENIMIDGNGDVKLIDFGFARHIERRERSRSFCGTQPYTSPQISKFRPYEAFSADYYACGVVLYTMVVGKWPKIQTSTELFPEFAPTQACRRLISSLLDEDELNRAGYDECVNSEWMAAQPNWVFANYAYFYEKVPTRTSDQDLANCEMAEC</sequence>
<dbReference type="GO" id="GO:0050321">
    <property type="term" value="F:tau-protein kinase activity"/>
    <property type="evidence" value="ECO:0007669"/>
    <property type="project" value="TreeGrafter"/>
</dbReference>